<comment type="caution">
    <text evidence="2">The sequence shown here is derived from an EMBL/GenBank/DDBJ whole genome shotgun (WGS) entry which is preliminary data.</text>
</comment>
<dbReference type="InterPro" id="IPR030392">
    <property type="entry name" value="S74_ICA"/>
</dbReference>
<dbReference type="PROSITE" id="PS51688">
    <property type="entry name" value="ICA"/>
    <property type="match status" value="1"/>
</dbReference>
<evidence type="ECO:0000313" key="3">
    <source>
        <dbReference type="Proteomes" id="UP001351900"/>
    </source>
</evidence>
<dbReference type="Pfam" id="PF13884">
    <property type="entry name" value="Peptidase_S74"/>
    <property type="match status" value="1"/>
</dbReference>
<proteinExistence type="predicted"/>
<sequence>MPEVGDAAAAAGMALVSGTLPASQIDTEFNRDRDYIAQFAGGIRAVTAGGTGAGTPAEARGNLKTPHDDTGSTLRFFSPGFGLLSYDIPGIAYPTRIATAGEIPDLSGYATDGELGSVRDGNLATGVYNRNITWTRRTAWIGDNGQLGYASSSERYKKSIRPMDVTDEQVAMLVLVSFQWRAAVAADDRREVGLIAERLVDAGLGWAVFTDPDGRPEGINYDMIGVVLLPAVQRLIRDRDSIIQRLEALESAGTDG</sequence>
<accession>A0ABU7V8R6</accession>
<gene>
    <name evidence="2" type="ORF">V2V91_10780</name>
</gene>
<organism evidence="2 3">
    <name type="scientific">Microbacterium schleiferi</name>
    <dbReference type="NCBI Taxonomy" id="69362"/>
    <lineage>
        <taxon>Bacteria</taxon>
        <taxon>Bacillati</taxon>
        <taxon>Actinomycetota</taxon>
        <taxon>Actinomycetes</taxon>
        <taxon>Micrococcales</taxon>
        <taxon>Microbacteriaceae</taxon>
        <taxon>Microbacterium</taxon>
    </lineage>
</organism>
<dbReference type="EMBL" id="JAZHOV010000006">
    <property type="protein sequence ID" value="MEF2255613.1"/>
    <property type="molecule type" value="Genomic_DNA"/>
</dbReference>
<keyword evidence="3" id="KW-1185">Reference proteome</keyword>
<feature type="domain" description="Peptidase S74" evidence="1">
    <location>
        <begin position="152"/>
        <end position="253"/>
    </location>
</feature>
<dbReference type="Proteomes" id="UP001351900">
    <property type="component" value="Unassembled WGS sequence"/>
</dbReference>
<evidence type="ECO:0000313" key="2">
    <source>
        <dbReference type="EMBL" id="MEF2255613.1"/>
    </source>
</evidence>
<evidence type="ECO:0000259" key="1">
    <source>
        <dbReference type="PROSITE" id="PS51688"/>
    </source>
</evidence>
<name>A0ABU7V8R6_9MICO</name>
<reference evidence="2 3" key="1">
    <citation type="submission" date="2024-01" db="EMBL/GenBank/DDBJ databases">
        <title>the genome sequence of strain Microbacterium schleiferi NBRC 15075.</title>
        <authorList>
            <person name="Ding Y."/>
            <person name="Zhang G."/>
        </authorList>
    </citation>
    <scope>NUCLEOTIDE SEQUENCE [LARGE SCALE GENOMIC DNA]</scope>
    <source>
        <strain evidence="2 3">NBRC 15075</strain>
    </source>
</reference>
<dbReference type="RefSeq" id="WP_331791840.1">
    <property type="nucleotide sequence ID" value="NZ_BAAAUO010000001.1"/>
</dbReference>
<protein>
    <submittedName>
        <fullName evidence="2">Tail fiber domain-containing protein</fullName>
    </submittedName>
</protein>